<feature type="transmembrane region" description="Helical" evidence="6">
    <location>
        <begin position="141"/>
        <end position="162"/>
    </location>
</feature>
<feature type="transmembrane region" description="Helical" evidence="6">
    <location>
        <begin position="182"/>
        <end position="200"/>
    </location>
</feature>
<dbReference type="SUPFAM" id="SSF103473">
    <property type="entry name" value="MFS general substrate transporter"/>
    <property type="match status" value="1"/>
</dbReference>
<evidence type="ECO:0000256" key="5">
    <source>
        <dbReference type="ARBA" id="ARBA00023136"/>
    </source>
</evidence>
<evidence type="ECO:0000256" key="4">
    <source>
        <dbReference type="ARBA" id="ARBA00022989"/>
    </source>
</evidence>
<sequence>MKKRMLGFWEIWNMSFGFLGIQFGFALQGGFMSRIFQTLGAAKDDIPLLWIAAPLTGLIVQPIIGYLSDRTWSNKWGRRRPYFLIGAILSSLALFFVPYSPALWMAAGFLWILDASINVSMEPFRALVADKLNESQRTYGFVVQTLIIGIGTWVASNLPWLVSQLGVSDSAALGVVPNSVKVAFAIGAFVFLISILYTVFTTSEYPPEDMEAFEEEKKQKSRFISDIVENIGNMPMTMKKLGVIQFFSWFAFFTMWSLANPALTEHVFKTPAPVEADFNMEVQTDKEAFDIQNTAFQKSSNLVGSAMGVYGLSSMAFALILVVYTSKRRLNRKYTHMIALAIGGVGFLMMKYVSPEQLKYCFILIGISWGSILSMPYAMLSSSVDEKKMGMFMGLFNMFIVIPQIIAALGGVNFVSGLLGEEAINAMTIAGISLLIAGISNLLITNKSAISYQPSEA</sequence>
<evidence type="ECO:0000256" key="1">
    <source>
        <dbReference type="ARBA" id="ARBA00004141"/>
    </source>
</evidence>
<dbReference type="EMBL" id="JBHTJL010000009">
    <property type="protein sequence ID" value="MFD1063003.1"/>
    <property type="molecule type" value="Genomic_DNA"/>
</dbReference>
<feature type="transmembrane region" description="Helical" evidence="6">
    <location>
        <begin position="424"/>
        <end position="444"/>
    </location>
</feature>
<feature type="transmembrane region" description="Helical" evidence="6">
    <location>
        <begin position="48"/>
        <end position="68"/>
    </location>
</feature>
<feature type="transmembrane region" description="Helical" evidence="6">
    <location>
        <begin position="241"/>
        <end position="259"/>
    </location>
</feature>
<feature type="transmembrane region" description="Helical" evidence="6">
    <location>
        <begin position="392"/>
        <end position="412"/>
    </location>
</feature>
<organism evidence="7 8">
    <name type="scientific">Winogradskyella litorisediminis</name>
    <dbReference type="NCBI Taxonomy" id="1156618"/>
    <lineage>
        <taxon>Bacteria</taxon>
        <taxon>Pseudomonadati</taxon>
        <taxon>Bacteroidota</taxon>
        <taxon>Flavobacteriia</taxon>
        <taxon>Flavobacteriales</taxon>
        <taxon>Flavobacteriaceae</taxon>
        <taxon>Winogradskyella</taxon>
    </lineage>
</organism>
<keyword evidence="3 6" id="KW-0812">Transmembrane</keyword>
<keyword evidence="5 6" id="KW-0472">Membrane</keyword>
<evidence type="ECO:0000256" key="6">
    <source>
        <dbReference type="SAM" id="Phobius"/>
    </source>
</evidence>
<evidence type="ECO:0000256" key="2">
    <source>
        <dbReference type="ARBA" id="ARBA00022448"/>
    </source>
</evidence>
<proteinExistence type="predicted"/>
<name>A0ABW3N5M7_9FLAO</name>
<dbReference type="RefSeq" id="WP_386129364.1">
    <property type="nucleotide sequence ID" value="NZ_JBHTJL010000009.1"/>
</dbReference>
<feature type="transmembrane region" description="Helical" evidence="6">
    <location>
        <begin position="302"/>
        <end position="324"/>
    </location>
</feature>
<evidence type="ECO:0000256" key="3">
    <source>
        <dbReference type="ARBA" id="ARBA00022692"/>
    </source>
</evidence>
<dbReference type="Gene3D" id="1.20.1250.20">
    <property type="entry name" value="MFS general substrate transporter like domains"/>
    <property type="match status" value="1"/>
</dbReference>
<keyword evidence="8" id="KW-1185">Reference proteome</keyword>
<feature type="transmembrane region" description="Helical" evidence="6">
    <location>
        <begin position="103"/>
        <end position="121"/>
    </location>
</feature>
<comment type="caution">
    <text evidence="7">The sequence shown here is derived from an EMBL/GenBank/DDBJ whole genome shotgun (WGS) entry which is preliminary data.</text>
</comment>
<gene>
    <name evidence="7" type="ORF">ACFQ1Q_07070</name>
</gene>
<dbReference type="PANTHER" id="PTHR19432">
    <property type="entry name" value="SUGAR TRANSPORTER"/>
    <property type="match status" value="1"/>
</dbReference>
<dbReference type="PANTHER" id="PTHR19432:SF35">
    <property type="entry name" value="SOLUTE CARRIER FAMILY 45 MEMBER 3 ISOFORM X1"/>
    <property type="match status" value="1"/>
</dbReference>
<keyword evidence="4 6" id="KW-1133">Transmembrane helix</keyword>
<accession>A0ABW3N5M7</accession>
<protein>
    <submittedName>
        <fullName evidence="7">MFS transporter</fullName>
    </submittedName>
</protein>
<evidence type="ECO:0000313" key="7">
    <source>
        <dbReference type="EMBL" id="MFD1063003.1"/>
    </source>
</evidence>
<feature type="transmembrane region" description="Helical" evidence="6">
    <location>
        <begin position="360"/>
        <end position="380"/>
    </location>
</feature>
<keyword evidence="2" id="KW-0813">Transport</keyword>
<feature type="transmembrane region" description="Helical" evidence="6">
    <location>
        <begin position="80"/>
        <end position="97"/>
    </location>
</feature>
<evidence type="ECO:0000313" key="8">
    <source>
        <dbReference type="Proteomes" id="UP001597013"/>
    </source>
</evidence>
<dbReference type="Proteomes" id="UP001597013">
    <property type="component" value="Unassembled WGS sequence"/>
</dbReference>
<reference evidence="8" key="1">
    <citation type="journal article" date="2019" name="Int. J. Syst. Evol. Microbiol.">
        <title>The Global Catalogue of Microorganisms (GCM) 10K type strain sequencing project: providing services to taxonomists for standard genome sequencing and annotation.</title>
        <authorList>
            <consortium name="The Broad Institute Genomics Platform"/>
            <consortium name="The Broad Institute Genome Sequencing Center for Infectious Disease"/>
            <person name="Wu L."/>
            <person name="Ma J."/>
        </authorList>
    </citation>
    <scope>NUCLEOTIDE SEQUENCE [LARGE SCALE GENOMIC DNA]</scope>
    <source>
        <strain evidence="8">CCUG 62215</strain>
    </source>
</reference>
<dbReference type="InterPro" id="IPR036259">
    <property type="entry name" value="MFS_trans_sf"/>
</dbReference>
<dbReference type="Pfam" id="PF07690">
    <property type="entry name" value="MFS_1"/>
    <property type="match status" value="1"/>
</dbReference>
<dbReference type="InterPro" id="IPR011701">
    <property type="entry name" value="MFS"/>
</dbReference>
<comment type="subcellular location">
    <subcellularLocation>
        <location evidence="1">Membrane</location>
        <topology evidence="1">Multi-pass membrane protein</topology>
    </subcellularLocation>
</comment>